<dbReference type="PANTHER" id="PTHR42693">
    <property type="entry name" value="ARYLSULFATASE FAMILY MEMBER"/>
    <property type="match status" value="1"/>
</dbReference>
<gene>
    <name evidence="6" type="ORF">O9H85_12735</name>
</gene>
<dbReference type="InterPro" id="IPR017850">
    <property type="entry name" value="Alkaline_phosphatase_core_sf"/>
</dbReference>
<dbReference type="Gene3D" id="3.40.720.10">
    <property type="entry name" value="Alkaline Phosphatase, subunit A"/>
    <property type="match status" value="1"/>
</dbReference>
<organism evidence="6 7">
    <name type="scientific">Paenibacillus gyeongsangnamensis</name>
    <dbReference type="NCBI Taxonomy" id="3388067"/>
    <lineage>
        <taxon>Bacteria</taxon>
        <taxon>Bacillati</taxon>
        <taxon>Bacillota</taxon>
        <taxon>Bacilli</taxon>
        <taxon>Bacillales</taxon>
        <taxon>Paenibacillaceae</taxon>
        <taxon>Paenibacillus</taxon>
    </lineage>
</organism>
<evidence type="ECO:0000259" key="5">
    <source>
        <dbReference type="Pfam" id="PF00884"/>
    </source>
</evidence>
<dbReference type="SUPFAM" id="SSF53649">
    <property type="entry name" value="Alkaline phosphatase-like"/>
    <property type="match status" value="1"/>
</dbReference>
<proteinExistence type="inferred from homology"/>
<dbReference type="Proteomes" id="UP001527882">
    <property type="component" value="Unassembled WGS sequence"/>
</dbReference>
<dbReference type="EMBL" id="JAQAGZ010000007">
    <property type="protein sequence ID" value="MCZ8513274.1"/>
    <property type="molecule type" value="Genomic_DNA"/>
</dbReference>
<keyword evidence="7" id="KW-1185">Reference proteome</keyword>
<keyword evidence="4" id="KW-0106">Calcium</keyword>
<reference evidence="6 7" key="1">
    <citation type="submission" date="2022-12" db="EMBL/GenBank/DDBJ databases">
        <title>Draft genome sequence of Paenibacillus sp. dW9.</title>
        <authorList>
            <person name="Choi E.-W."/>
            <person name="Kim D.-U."/>
        </authorList>
    </citation>
    <scope>NUCLEOTIDE SEQUENCE [LARGE SCALE GENOMIC DNA]</scope>
    <source>
        <strain evidence="7">dW9</strain>
    </source>
</reference>
<name>A0ABT4Q8R9_9BACL</name>
<dbReference type="InterPro" id="IPR024607">
    <property type="entry name" value="Sulfatase_CS"/>
</dbReference>
<comment type="caution">
    <text evidence="6">The sequence shown here is derived from an EMBL/GenBank/DDBJ whole genome shotgun (WGS) entry which is preliminary data.</text>
</comment>
<dbReference type="CDD" id="cd16027">
    <property type="entry name" value="SGSH"/>
    <property type="match status" value="1"/>
</dbReference>
<dbReference type="PANTHER" id="PTHR42693:SF53">
    <property type="entry name" value="ENDO-4-O-SULFATASE"/>
    <property type="match status" value="1"/>
</dbReference>
<dbReference type="InterPro" id="IPR050738">
    <property type="entry name" value="Sulfatase"/>
</dbReference>
<dbReference type="RefSeq" id="WP_269881765.1">
    <property type="nucleotide sequence ID" value="NZ_JAQAGZ010000007.1"/>
</dbReference>
<accession>A0ABT4Q8R9</accession>
<dbReference type="InterPro" id="IPR000917">
    <property type="entry name" value="Sulfatase_N"/>
</dbReference>
<protein>
    <submittedName>
        <fullName evidence="6">Sulfatase</fullName>
    </submittedName>
</protein>
<keyword evidence="3" id="KW-0378">Hydrolase</keyword>
<comment type="similarity">
    <text evidence="1">Belongs to the sulfatase family.</text>
</comment>
<dbReference type="Pfam" id="PF00884">
    <property type="entry name" value="Sulfatase"/>
    <property type="match status" value="1"/>
</dbReference>
<keyword evidence="2" id="KW-0479">Metal-binding</keyword>
<evidence type="ECO:0000313" key="6">
    <source>
        <dbReference type="EMBL" id="MCZ8513274.1"/>
    </source>
</evidence>
<evidence type="ECO:0000256" key="1">
    <source>
        <dbReference type="ARBA" id="ARBA00008779"/>
    </source>
</evidence>
<evidence type="ECO:0000256" key="4">
    <source>
        <dbReference type="ARBA" id="ARBA00022837"/>
    </source>
</evidence>
<dbReference type="PROSITE" id="PS00523">
    <property type="entry name" value="SULFATASE_1"/>
    <property type="match status" value="1"/>
</dbReference>
<sequence length="439" mass="50709">MNVIYLHTHDTGRWIEPYGYNVPTPNLSKFAEEGTIFRNAYCAGPTCSPSRSALLTGMAPHSTGMLGLAHRGFQLNDYSQHLAQFLGQNGLETVLCGIQHEAPSANMIGYDRILDEQDYNMGSYNTDWTEWDMKRARTVADFLRKEHKKPFFLSLGLFNTHREFPQISEEINPNYVAPPFPLYDNHDNRVEMARYMSSAKVVDQCFGIVMEALKETGLENDTLVIFTTDHGLAFPFMKCNLFDTGIGVSLILRFPGNQRKGEALDTLVSQIDLFPTICDMLRIERPEWLQGESLMPILQKEKEKVHDEIFAEVTYHAAYEPMRCIRTERYKLIRFFDDWDKPVPANIDDSLSKTFLVQNGYLSTSKDREFLFDLYLDPMERTNLIGNNDYLPIYQELASRLRQWMEETDDHLLKGKVEKPERARINKRDCLSPSISDYE</sequence>
<evidence type="ECO:0000256" key="3">
    <source>
        <dbReference type="ARBA" id="ARBA00022801"/>
    </source>
</evidence>
<feature type="domain" description="Sulfatase N-terminal" evidence="5">
    <location>
        <begin position="2"/>
        <end position="281"/>
    </location>
</feature>
<evidence type="ECO:0000313" key="7">
    <source>
        <dbReference type="Proteomes" id="UP001527882"/>
    </source>
</evidence>
<evidence type="ECO:0000256" key="2">
    <source>
        <dbReference type="ARBA" id="ARBA00022723"/>
    </source>
</evidence>